<name>I8RKD3_9FIRM</name>
<organism evidence="2 3">
    <name type="scientific">Pelosinus fermentans B4</name>
    <dbReference type="NCBI Taxonomy" id="1149862"/>
    <lineage>
        <taxon>Bacteria</taxon>
        <taxon>Bacillati</taxon>
        <taxon>Bacillota</taxon>
        <taxon>Negativicutes</taxon>
        <taxon>Selenomonadales</taxon>
        <taxon>Sporomusaceae</taxon>
        <taxon>Pelosinus</taxon>
    </lineage>
</organism>
<comment type="caution">
    <text evidence="2">The sequence shown here is derived from an EMBL/GenBank/DDBJ whole genome shotgun (WGS) entry which is preliminary data.</text>
</comment>
<sequence length="48" mass="5003">MTTERNQFPGNLKVKFTPTGCTGSEGHNSPHGEGKSQSSTACAGSSYK</sequence>
<evidence type="ECO:0000313" key="2">
    <source>
        <dbReference type="EMBL" id="EIW20643.1"/>
    </source>
</evidence>
<proteinExistence type="predicted"/>
<evidence type="ECO:0000313" key="3">
    <source>
        <dbReference type="Proteomes" id="UP000004324"/>
    </source>
</evidence>
<dbReference type="AlphaFoldDB" id="I8RKD3"/>
<protein>
    <submittedName>
        <fullName evidence="2">Uncharacterized protein</fullName>
    </submittedName>
</protein>
<dbReference type="EMBL" id="AKVJ01000006">
    <property type="protein sequence ID" value="EIW20643.1"/>
    <property type="molecule type" value="Genomic_DNA"/>
</dbReference>
<keyword evidence="3" id="KW-1185">Reference proteome</keyword>
<dbReference type="Proteomes" id="UP000004324">
    <property type="component" value="Unassembled WGS sequence"/>
</dbReference>
<reference evidence="2 3" key="1">
    <citation type="journal article" date="2012" name="J. Bacteriol.">
        <title>Draft Genome Sequences for Two Metal-Reducing Pelosinus fermentans Strains Isolated from a Cr(VI)-Contaminated Site and for Type Strain R7.</title>
        <authorList>
            <person name="Brown S.D."/>
            <person name="Podar M."/>
            <person name="Klingeman D.M."/>
            <person name="Johnson C.M."/>
            <person name="Yang Z.K."/>
            <person name="Utturkar S.M."/>
            <person name="Land M.L."/>
            <person name="Mosher J.J."/>
            <person name="Hurt R.A.Jr."/>
            <person name="Phelps T.J."/>
            <person name="Palumbo A.V."/>
            <person name="Arkin A.P."/>
            <person name="Hazen T.C."/>
            <person name="Elias D.A."/>
        </authorList>
    </citation>
    <scope>NUCLEOTIDE SEQUENCE [LARGE SCALE GENOMIC DNA]</scope>
    <source>
        <strain evidence="2 3">B4</strain>
    </source>
</reference>
<feature type="compositionally biased region" description="Polar residues" evidence="1">
    <location>
        <begin position="35"/>
        <end position="48"/>
    </location>
</feature>
<gene>
    <name evidence="2" type="ORF">FB4_2262</name>
</gene>
<feature type="region of interest" description="Disordered" evidence="1">
    <location>
        <begin position="1"/>
        <end position="48"/>
    </location>
</feature>
<accession>I8RKD3</accession>
<evidence type="ECO:0000256" key="1">
    <source>
        <dbReference type="SAM" id="MobiDB-lite"/>
    </source>
</evidence>